<dbReference type="EMBL" id="UFYW01000001">
    <property type="protein sequence ID" value="STD82082.1"/>
    <property type="molecule type" value="Genomic_DNA"/>
</dbReference>
<organism evidence="2 3">
    <name type="scientific">Enterococcus gallinarum</name>
    <dbReference type="NCBI Taxonomy" id="1353"/>
    <lineage>
        <taxon>Bacteria</taxon>
        <taxon>Bacillati</taxon>
        <taxon>Bacillota</taxon>
        <taxon>Bacilli</taxon>
        <taxon>Lactobacillales</taxon>
        <taxon>Enterococcaceae</taxon>
        <taxon>Enterococcus</taxon>
    </lineage>
</organism>
<name>A0A376GWL8_ENTGA</name>
<feature type="chain" id="PRO_5016894865" evidence="1">
    <location>
        <begin position="29"/>
        <end position="87"/>
    </location>
</feature>
<evidence type="ECO:0000313" key="3">
    <source>
        <dbReference type="Proteomes" id="UP000254807"/>
    </source>
</evidence>
<keyword evidence="1" id="KW-0732">Signal</keyword>
<sequence length="87" mass="9631">MKKLIGYSVMCIGFVGVGLFLSTESASAAEWYNPIWYNSNIECQKGYPYGPTNLKNGKCRVRWDGVVNDTIGNMTDAAINGMYGNKH</sequence>
<feature type="signal peptide" evidence="1">
    <location>
        <begin position="1"/>
        <end position="28"/>
    </location>
</feature>
<dbReference type="OrthoDB" id="9972084at2"/>
<protein>
    <submittedName>
        <fullName evidence="2">Uncharacterized protein</fullName>
    </submittedName>
</protein>
<keyword evidence="3" id="KW-1185">Reference proteome</keyword>
<evidence type="ECO:0000256" key="1">
    <source>
        <dbReference type="SAM" id="SignalP"/>
    </source>
</evidence>
<proteinExistence type="predicted"/>
<reference evidence="2 3" key="1">
    <citation type="submission" date="2018-06" db="EMBL/GenBank/DDBJ databases">
        <authorList>
            <consortium name="Pathogen Informatics"/>
            <person name="Doyle S."/>
        </authorList>
    </citation>
    <scope>NUCLEOTIDE SEQUENCE [LARGE SCALE GENOMIC DNA]</scope>
    <source>
        <strain evidence="2 3">NCTC12360</strain>
    </source>
</reference>
<dbReference type="AlphaFoldDB" id="A0A376GWL8"/>
<dbReference type="Proteomes" id="UP000254807">
    <property type="component" value="Unassembled WGS sequence"/>
</dbReference>
<evidence type="ECO:0000313" key="2">
    <source>
        <dbReference type="EMBL" id="STD82082.1"/>
    </source>
</evidence>
<dbReference type="RefSeq" id="WP_010818006.1">
    <property type="nucleotide sequence ID" value="NZ_JARPZP010000033.1"/>
</dbReference>
<accession>A0A376GWL8</accession>
<gene>
    <name evidence="2" type="ORF">NCTC12360_00501</name>
</gene>